<name>C0CKE8_BLAHS</name>
<protein>
    <submittedName>
        <fullName evidence="1">Uncharacterized protein</fullName>
    </submittedName>
</protein>
<reference evidence="1 2" key="1">
    <citation type="submission" date="2009-01" db="EMBL/GenBank/DDBJ databases">
        <authorList>
            <person name="Fulton L."/>
            <person name="Clifton S."/>
            <person name="Fulton B."/>
            <person name="Xu J."/>
            <person name="Minx P."/>
            <person name="Pepin K.H."/>
            <person name="Johnson M."/>
            <person name="Bhonagiri V."/>
            <person name="Nash W.E."/>
            <person name="Mardis E.R."/>
            <person name="Wilson R.K."/>
        </authorList>
    </citation>
    <scope>NUCLEOTIDE SEQUENCE [LARGE SCALE GENOMIC DNA]</scope>
    <source>
        <strain evidence="2">DSM 10507 / JCM 14656 / S5a33</strain>
    </source>
</reference>
<dbReference type="EMBL" id="ACBZ01000065">
    <property type="protein sequence ID" value="EEG49755.1"/>
    <property type="molecule type" value="Genomic_DNA"/>
</dbReference>
<proteinExistence type="predicted"/>
<reference evidence="1 2" key="2">
    <citation type="submission" date="2009-02" db="EMBL/GenBank/DDBJ databases">
        <title>Draft genome sequence of Blautia hydrogenotrophica DSM 10507 (Ruminococcus hydrogenotrophicus DSM 10507).</title>
        <authorList>
            <person name="Sudarsanam P."/>
            <person name="Ley R."/>
            <person name="Guruge J."/>
            <person name="Turnbaugh P.J."/>
            <person name="Mahowald M."/>
            <person name="Liep D."/>
            <person name="Gordon J."/>
        </authorList>
    </citation>
    <scope>NUCLEOTIDE SEQUENCE [LARGE SCALE GENOMIC DNA]</scope>
    <source>
        <strain evidence="2">DSM 10507 / JCM 14656 / S5a33</strain>
    </source>
</reference>
<keyword evidence="2" id="KW-1185">Reference proteome</keyword>
<dbReference type="Proteomes" id="UP000003100">
    <property type="component" value="Unassembled WGS sequence"/>
</dbReference>
<evidence type="ECO:0000313" key="2">
    <source>
        <dbReference type="Proteomes" id="UP000003100"/>
    </source>
</evidence>
<accession>C0CKE8</accession>
<organism evidence="1 2">
    <name type="scientific">Blautia hydrogenotrophica (strain DSM 10507 / JCM 14656 / S5a33)</name>
    <name type="common">Ruminococcus hydrogenotrophicus</name>
    <dbReference type="NCBI Taxonomy" id="476272"/>
    <lineage>
        <taxon>Bacteria</taxon>
        <taxon>Bacillati</taxon>
        <taxon>Bacillota</taxon>
        <taxon>Clostridia</taxon>
        <taxon>Lachnospirales</taxon>
        <taxon>Lachnospiraceae</taxon>
        <taxon>Blautia</taxon>
    </lineage>
</organism>
<gene>
    <name evidence="1" type="ORF">RUMHYD_01318</name>
</gene>
<dbReference type="PATRIC" id="fig|476272.21.peg.2667"/>
<dbReference type="HOGENOM" id="CLU_3004995_0_0_9"/>
<dbReference type="AlphaFoldDB" id="C0CKE8"/>
<sequence length="56" mass="6680">MFDVFVLTTHDFSLYDNIYVHTAYRCARPDDSMVDERVSMVWGISGKKNNEEEKYR</sequence>
<evidence type="ECO:0000313" key="1">
    <source>
        <dbReference type="EMBL" id="EEG49755.1"/>
    </source>
</evidence>
<comment type="caution">
    <text evidence="1">The sequence shown here is derived from an EMBL/GenBank/DDBJ whole genome shotgun (WGS) entry which is preliminary data.</text>
</comment>